<evidence type="ECO:0000256" key="7">
    <source>
        <dbReference type="ARBA" id="ARBA00023288"/>
    </source>
</evidence>
<keyword evidence="4 10" id="KW-1133">Transmembrane helix</keyword>
<evidence type="ECO:0000256" key="4">
    <source>
        <dbReference type="ARBA" id="ARBA00022989"/>
    </source>
</evidence>
<keyword evidence="2 10" id="KW-0808">Transferase</keyword>
<comment type="similarity">
    <text evidence="10">Belongs to the DHHC palmitoyltransferase family.</text>
</comment>
<organism evidence="13 14">
    <name type="scientific">Puccinia graminis f. sp. tritici</name>
    <dbReference type="NCBI Taxonomy" id="56615"/>
    <lineage>
        <taxon>Eukaryota</taxon>
        <taxon>Fungi</taxon>
        <taxon>Dikarya</taxon>
        <taxon>Basidiomycota</taxon>
        <taxon>Pucciniomycotina</taxon>
        <taxon>Pucciniomycetes</taxon>
        <taxon>Pucciniales</taxon>
        <taxon>Pucciniaceae</taxon>
        <taxon>Puccinia</taxon>
    </lineage>
</organism>
<keyword evidence="3 10" id="KW-0812">Transmembrane</keyword>
<comment type="domain">
    <text evidence="10">The DHHC domain is required for palmitoyltransferase activity.</text>
</comment>
<feature type="compositionally biased region" description="Polar residues" evidence="11">
    <location>
        <begin position="111"/>
        <end position="144"/>
    </location>
</feature>
<evidence type="ECO:0000313" key="14">
    <source>
        <dbReference type="Proteomes" id="UP000324748"/>
    </source>
</evidence>
<feature type="compositionally biased region" description="Basic and acidic residues" evidence="11">
    <location>
        <begin position="145"/>
        <end position="158"/>
    </location>
</feature>
<keyword evidence="8 10" id="KW-0012">Acyltransferase</keyword>
<evidence type="ECO:0000256" key="11">
    <source>
        <dbReference type="SAM" id="MobiDB-lite"/>
    </source>
</evidence>
<feature type="transmembrane region" description="Helical" evidence="10">
    <location>
        <begin position="359"/>
        <end position="383"/>
    </location>
</feature>
<dbReference type="PANTHER" id="PTHR12246">
    <property type="entry name" value="PALMITOYLTRANSFERASE ZDHHC16"/>
    <property type="match status" value="1"/>
</dbReference>
<proteinExistence type="inferred from homology"/>
<feature type="region of interest" description="Disordered" evidence="11">
    <location>
        <begin position="68"/>
        <end position="202"/>
    </location>
</feature>
<feature type="domain" description="Palmitoyltransferase DHHC" evidence="12">
    <location>
        <begin position="249"/>
        <end position="395"/>
    </location>
</feature>
<dbReference type="OrthoDB" id="2507667at2759"/>
<evidence type="ECO:0000256" key="10">
    <source>
        <dbReference type="RuleBase" id="RU079119"/>
    </source>
</evidence>
<dbReference type="Pfam" id="PF01529">
    <property type="entry name" value="DHHC"/>
    <property type="match status" value="1"/>
</dbReference>
<feature type="transmembrane region" description="Helical" evidence="10">
    <location>
        <begin position="300"/>
        <end position="320"/>
    </location>
</feature>
<dbReference type="GO" id="GO:0016020">
    <property type="term" value="C:membrane"/>
    <property type="evidence" value="ECO:0007669"/>
    <property type="project" value="UniProtKB-SubCell"/>
</dbReference>
<gene>
    <name evidence="13" type="ORF">PGT21_002296</name>
</gene>
<name>A0A5B0QSD3_PUCGR</name>
<keyword evidence="7" id="KW-0449">Lipoprotein</keyword>
<reference evidence="13 14" key="1">
    <citation type="submission" date="2019-05" db="EMBL/GenBank/DDBJ databases">
        <title>Emergence of the Ug99 lineage of the wheat stem rust pathogen through somatic hybridization.</title>
        <authorList>
            <person name="Li F."/>
            <person name="Upadhyaya N.M."/>
            <person name="Sperschneider J."/>
            <person name="Matny O."/>
            <person name="Nguyen-Phuc H."/>
            <person name="Mago R."/>
            <person name="Raley C."/>
            <person name="Miller M.E."/>
            <person name="Silverstein K.A.T."/>
            <person name="Henningsen E."/>
            <person name="Hirsch C.D."/>
            <person name="Visser B."/>
            <person name="Pretorius Z.A."/>
            <person name="Steffenson B.J."/>
            <person name="Schwessinger B."/>
            <person name="Dodds P.N."/>
            <person name="Figueroa M."/>
        </authorList>
    </citation>
    <scope>NUCLEOTIDE SEQUENCE [LARGE SCALE GENOMIC DNA]</scope>
    <source>
        <strain evidence="13">21-0</strain>
    </source>
</reference>
<dbReference type="AlphaFoldDB" id="A0A5B0QSD3"/>
<comment type="caution">
    <text evidence="13">The sequence shown here is derived from an EMBL/GenBank/DDBJ whole genome shotgun (WGS) entry which is preliminary data.</text>
</comment>
<keyword evidence="14" id="KW-1185">Reference proteome</keyword>
<evidence type="ECO:0000259" key="12">
    <source>
        <dbReference type="Pfam" id="PF01529"/>
    </source>
</evidence>
<keyword evidence="5 10" id="KW-0472">Membrane</keyword>
<comment type="subcellular location">
    <subcellularLocation>
        <location evidence="1">Membrane</location>
        <topology evidence="1">Multi-pass membrane protein</topology>
    </subcellularLocation>
</comment>
<dbReference type="InterPro" id="IPR001594">
    <property type="entry name" value="Palmitoyltrfase_DHHC"/>
</dbReference>
<evidence type="ECO:0000256" key="1">
    <source>
        <dbReference type="ARBA" id="ARBA00004141"/>
    </source>
</evidence>
<accession>A0A5B0QSD3</accession>
<evidence type="ECO:0000256" key="8">
    <source>
        <dbReference type="ARBA" id="ARBA00023315"/>
    </source>
</evidence>
<evidence type="ECO:0000256" key="5">
    <source>
        <dbReference type="ARBA" id="ARBA00023136"/>
    </source>
</evidence>
<keyword evidence="6" id="KW-0564">Palmitate</keyword>
<sequence length="527" mass="60142">MKKTKRFLKNNLLISLVLSSFIFLELATIRASAKQTTQLIIINLLGILSLWSYLRVVFTSPGHPNLTELHQLSNNHPEDTTHQQSNTLEQQDHQDNHSIPQIPSQAPSPTLILNQSTSDTHHTTINNPSEAQLPLPSTATTSQDPKSHSEHTHSDHPSKPAPVFIPPSQHTTAQHPPLTSPIQDQSQKETKPSTLTSPLVNPTRLFSKRRNNTINDAIQRLEINMDFIQFCTNQFTIYFDDQYQLGTSNHSKLCSRCRIFKPPRSHHCRRCNACVLKMDHHCPWVGRCVGAYNYKFFLNFLQWSSFYCITVFILMTIKLVESKNGQRNRMADRFATHDLGVEGARGADEILRGGEEREVLSAVIISGVVMVFISSLLVTHLSLLVDGLTTLEHLADRKFKAELLVQVLQAFPDGYQSAPTTYRARISCFFFRRKLRRIIHARFSLYRQTFLLKYLHHHPHPLPSPSFLSAIHPLQSSTRSLLPDPDSLRFYRANWQSVMGRQPLRWILPIRPAGDYRHSFDPGLPVP</sequence>
<dbReference type="PROSITE" id="PS50216">
    <property type="entry name" value="DHHC"/>
    <property type="match status" value="1"/>
</dbReference>
<evidence type="ECO:0000256" key="2">
    <source>
        <dbReference type="ARBA" id="ARBA00022679"/>
    </source>
</evidence>
<dbReference type="EMBL" id="VSWC01000003">
    <property type="protein sequence ID" value="KAA1116148.1"/>
    <property type="molecule type" value="Genomic_DNA"/>
</dbReference>
<evidence type="ECO:0000256" key="6">
    <source>
        <dbReference type="ARBA" id="ARBA00023139"/>
    </source>
</evidence>
<protein>
    <recommendedName>
        <fullName evidence="10">Palmitoyltransferase</fullName>
        <ecNumber evidence="10">2.3.1.225</ecNumber>
    </recommendedName>
</protein>
<feature type="compositionally biased region" description="Low complexity" evidence="11">
    <location>
        <begin position="98"/>
        <end position="109"/>
    </location>
</feature>
<evidence type="ECO:0000313" key="13">
    <source>
        <dbReference type="EMBL" id="KAA1116148.1"/>
    </source>
</evidence>
<comment type="catalytic activity">
    <reaction evidence="9 10">
        <text>L-cysteinyl-[protein] + hexadecanoyl-CoA = S-hexadecanoyl-L-cysteinyl-[protein] + CoA</text>
        <dbReference type="Rhea" id="RHEA:36683"/>
        <dbReference type="Rhea" id="RHEA-COMP:10131"/>
        <dbReference type="Rhea" id="RHEA-COMP:11032"/>
        <dbReference type="ChEBI" id="CHEBI:29950"/>
        <dbReference type="ChEBI" id="CHEBI:57287"/>
        <dbReference type="ChEBI" id="CHEBI:57379"/>
        <dbReference type="ChEBI" id="CHEBI:74151"/>
        <dbReference type="EC" id="2.3.1.225"/>
    </reaction>
</comment>
<dbReference type="InterPro" id="IPR039859">
    <property type="entry name" value="PFA4/ZDH16/20/ERF2-like"/>
</dbReference>
<evidence type="ECO:0000256" key="3">
    <source>
        <dbReference type="ARBA" id="ARBA00022692"/>
    </source>
</evidence>
<dbReference type="GO" id="GO:0019706">
    <property type="term" value="F:protein-cysteine S-palmitoyltransferase activity"/>
    <property type="evidence" value="ECO:0007669"/>
    <property type="project" value="UniProtKB-EC"/>
</dbReference>
<dbReference type="EC" id="2.3.1.225" evidence="10"/>
<dbReference type="Proteomes" id="UP000324748">
    <property type="component" value="Unassembled WGS sequence"/>
</dbReference>
<evidence type="ECO:0000256" key="9">
    <source>
        <dbReference type="ARBA" id="ARBA00048048"/>
    </source>
</evidence>